<feature type="transmembrane region" description="Helical" evidence="1">
    <location>
        <begin position="413"/>
        <end position="446"/>
    </location>
</feature>
<feature type="transmembrane region" description="Helical" evidence="1">
    <location>
        <begin position="257"/>
        <end position="280"/>
    </location>
</feature>
<keyword evidence="4" id="KW-1185">Reference proteome</keyword>
<proteinExistence type="predicted"/>
<gene>
    <name evidence="3" type="ORF">DFO65_10657</name>
</gene>
<evidence type="ECO:0000256" key="1">
    <source>
        <dbReference type="SAM" id="Phobius"/>
    </source>
</evidence>
<evidence type="ECO:0000313" key="4">
    <source>
        <dbReference type="Proteomes" id="UP000253509"/>
    </source>
</evidence>
<feature type="transmembrane region" description="Helical" evidence="1">
    <location>
        <begin position="389"/>
        <end position="406"/>
    </location>
</feature>
<feature type="transmembrane region" description="Helical" evidence="1">
    <location>
        <begin position="138"/>
        <end position="159"/>
    </location>
</feature>
<keyword evidence="1" id="KW-1133">Transmembrane helix</keyword>
<protein>
    <submittedName>
        <fullName evidence="3">Putative tricarboxylic transport membrane protein</fullName>
    </submittedName>
</protein>
<feature type="transmembrane region" description="Helical" evidence="1">
    <location>
        <begin position="108"/>
        <end position="132"/>
    </location>
</feature>
<dbReference type="AlphaFoldDB" id="A0A366IJP4"/>
<dbReference type="Pfam" id="PF01970">
    <property type="entry name" value="TctA"/>
    <property type="match status" value="1"/>
</dbReference>
<feature type="transmembrane region" description="Helical" evidence="1">
    <location>
        <begin position="354"/>
        <end position="377"/>
    </location>
</feature>
<name>A0A366IJP4_9MICO</name>
<reference evidence="3 4" key="1">
    <citation type="submission" date="2018-06" db="EMBL/GenBank/DDBJ databases">
        <title>Freshwater and sediment microbial communities from various areas in North America, analyzing microbe dynamics in response to fracking.</title>
        <authorList>
            <person name="Lamendella R."/>
        </authorList>
    </citation>
    <scope>NUCLEOTIDE SEQUENCE [LARGE SCALE GENOMIC DNA]</scope>
    <source>
        <strain evidence="3 4">3b_TX</strain>
    </source>
</reference>
<feature type="transmembrane region" description="Helical" evidence="1">
    <location>
        <begin position="466"/>
        <end position="487"/>
    </location>
</feature>
<keyword evidence="1" id="KW-0472">Membrane</keyword>
<dbReference type="PANTHER" id="PTHR35342">
    <property type="entry name" value="TRICARBOXYLIC TRANSPORT PROTEIN"/>
    <property type="match status" value="1"/>
</dbReference>
<evidence type="ECO:0000313" key="3">
    <source>
        <dbReference type="EMBL" id="RBP71214.1"/>
    </source>
</evidence>
<comment type="caution">
    <text evidence="3">The sequence shown here is derived from an EMBL/GenBank/DDBJ whole genome shotgun (WGS) entry which is preliminary data.</text>
</comment>
<dbReference type="PANTHER" id="PTHR35342:SF5">
    <property type="entry name" value="TRICARBOXYLIC TRANSPORT PROTEIN"/>
    <property type="match status" value="1"/>
</dbReference>
<feature type="transmembrane region" description="Helical" evidence="1">
    <location>
        <begin position="20"/>
        <end position="40"/>
    </location>
</feature>
<sequence>MDTFNDVLLGFATVLEPMNLLFCLIGVVVGMIIGVLPGLGPSATIAILLPVTYSLEPTGAIIMLAGIFYGAIYGGTITAVLLRLPGEAASVVTSLDGYPMARQGRGGVAMTVAAVASFIGGTASIIVLTLIAPLISSVAVSFGPPEFAVLTLIGVALVVSVGSGRVSKSVAAAAFGLILATVGRDELSGESRFTFGSLELIDGFDFVIIAMGVFGLAEILDNLKAKGEKPPAPIPITQVRPTRAETKQMVGPIARGGILGFFLGLLPGGGATLSALVSYATERSWAKDKSRFGRGAIEGVAGPETANNAAATSSFIPLLTLGIPANPAMAMLFGAFLVVGVTPGPNLVNTDPELFWGVINSMYIGNIFLIIMAIPLVGVFIKVLSIKPSYLAAICVMVTVLGVFSLRQSPTDIIWLAVFGALGYAMKNFGFAPGPLVLAFILGGILEPAFRQSMTLFDGNLLGFATRPISGSLLAVAVLTIAALTVIRLRRRSRGPVLSETVLVDD</sequence>
<keyword evidence="1" id="KW-0812">Transmembrane</keyword>
<feature type="transmembrane region" description="Helical" evidence="1">
    <location>
        <begin position="323"/>
        <end position="342"/>
    </location>
</feature>
<feature type="domain" description="DUF112" evidence="2">
    <location>
        <begin position="20"/>
        <end position="438"/>
    </location>
</feature>
<evidence type="ECO:0000259" key="2">
    <source>
        <dbReference type="Pfam" id="PF01970"/>
    </source>
</evidence>
<accession>A0A366IJP4</accession>
<organism evidence="3 4">
    <name type="scientific">Brevibacterium celere</name>
    <dbReference type="NCBI Taxonomy" id="225845"/>
    <lineage>
        <taxon>Bacteria</taxon>
        <taxon>Bacillati</taxon>
        <taxon>Actinomycetota</taxon>
        <taxon>Actinomycetes</taxon>
        <taxon>Micrococcales</taxon>
        <taxon>Brevibacteriaceae</taxon>
        <taxon>Brevibacterium</taxon>
    </lineage>
</organism>
<dbReference type="Proteomes" id="UP000253509">
    <property type="component" value="Unassembled WGS sequence"/>
</dbReference>
<dbReference type="RefSeq" id="WP_113904316.1">
    <property type="nucleotide sequence ID" value="NZ_QNSB01000006.1"/>
</dbReference>
<dbReference type="InterPro" id="IPR002823">
    <property type="entry name" value="DUF112_TM"/>
</dbReference>
<dbReference type="EMBL" id="QNSB01000006">
    <property type="protein sequence ID" value="RBP71214.1"/>
    <property type="molecule type" value="Genomic_DNA"/>
</dbReference>
<feature type="transmembrane region" description="Helical" evidence="1">
    <location>
        <begin position="60"/>
        <end position="82"/>
    </location>
</feature>